<reference evidence="2 3" key="1">
    <citation type="submission" date="2019-02" db="EMBL/GenBank/DDBJ databases">
        <title>Planctomycetal bacteria perform biofilm scaping via a novel small molecule.</title>
        <authorList>
            <person name="Jeske O."/>
            <person name="Boedeker C."/>
            <person name="Wiegand S."/>
            <person name="Breitling P."/>
            <person name="Kallscheuer N."/>
            <person name="Jogler M."/>
            <person name="Rohde M."/>
            <person name="Petersen J."/>
            <person name="Medema M.H."/>
            <person name="Surup F."/>
            <person name="Jogler C."/>
        </authorList>
    </citation>
    <scope>NUCLEOTIDE SEQUENCE [LARGE SCALE GENOMIC DNA]</scope>
    <source>
        <strain evidence="2 3">Mal15</strain>
    </source>
</reference>
<accession>A0A5B9MBQ0</accession>
<feature type="transmembrane region" description="Helical" evidence="1">
    <location>
        <begin position="6"/>
        <end position="29"/>
    </location>
</feature>
<keyword evidence="1" id="KW-0812">Transmembrane</keyword>
<proteinExistence type="predicted"/>
<keyword evidence="3" id="KW-1185">Reference proteome</keyword>
<dbReference type="AlphaFoldDB" id="A0A5B9MBQ0"/>
<dbReference type="RefSeq" id="WP_147867743.1">
    <property type="nucleotide sequence ID" value="NZ_CP036264.1"/>
</dbReference>
<evidence type="ECO:0000313" key="3">
    <source>
        <dbReference type="Proteomes" id="UP000321353"/>
    </source>
</evidence>
<sequence>MTLTAFLTLSTICVAVMVAILVSFAVVSVCSEIPRSTEQRLMITFVAGFVGATLLWGIVFFAWARDVFKDLWKHS</sequence>
<name>A0A5B9MBQ0_9BACT</name>
<organism evidence="2 3">
    <name type="scientific">Stieleria maiorica</name>
    <dbReference type="NCBI Taxonomy" id="2795974"/>
    <lineage>
        <taxon>Bacteria</taxon>
        <taxon>Pseudomonadati</taxon>
        <taxon>Planctomycetota</taxon>
        <taxon>Planctomycetia</taxon>
        <taxon>Pirellulales</taxon>
        <taxon>Pirellulaceae</taxon>
        <taxon>Stieleria</taxon>
    </lineage>
</organism>
<evidence type="ECO:0000256" key="1">
    <source>
        <dbReference type="SAM" id="Phobius"/>
    </source>
</evidence>
<evidence type="ECO:0000313" key="2">
    <source>
        <dbReference type="EMBL" id="QEF98183.1"/>
    </source>
</evidence>
<keyword evidence="1" id="KW-0472">Membrane</keyword>
<protein>
    <submittedName>
        <fullName evidence="2">Uncharacterized protein</fullName>
    </submittedName>
</protein>
<dbReference type="EMBL" id="CP036264">
    <property type="protein sequence ID" value="QEF98183.1"/>
    <property type="molecule type" value="Genomic_DNA"/>
</dbReference>
<feature type="transmembrane region" description="Helical" evidence="1">
    <location>
        <begin position="41"/>
        <end position="64"/>
    </location>
</feature>
<keyword evidence="1" id="KW-1133">Transmembrane helix</keyword>
<dbReference type="KEGG" id="smam:Mal15_22320"/>
<gene>
    <name evidence="2" type="ORF">Mal15_22320</name>
</gene>
<dbReference type="Proteomes" id="UP000321353">
    <property type="component" value="Chromosome"/>
</dbReference>